<feature type="region of interest" description="Disordered" evidence="1">
    <location>
        <begin position="1089"/>
        <end position="1118"/>
    </location>
</feature>
<evidence type="ECO:0000313" key="3">
    <source>
        <dbReference type="EMBL" id="MEK0170597.1"/>
    </source>
</evidence>
<proteinExistence type="predicted"/>
<feature type="signal peptide" evidence="2">
    <location>
        <begin position="1"/>
        <end position="22"/>
    </location>
</feature>
<accession>A0ABU8Y9R5</accession>
<keyword evidence="2" id="KW-0732">Signal</keyword>
<feature type="compositionally biased region" description="Polar residues" evidence="1">
    <location>
        <begin position="1104"/>
        <end position="1114"/>
    </location>
</feature>
<name>A0ABU8Y9R5_9MICO</name>
<evidence type="ECO:0000256" key="1">
    <source>
        <dbReference type="SAM" id="MobiDB-lite"/>
    </source>
</evidence>
<dbReference type="Proteomes" id="UP001370299">
    <property type="component" value="Unassembled WGS sequence"/>
</dbReference>
<dbReference type="InterPro" id="IPR022385">
    <property type="entry name" value="Rhs_assc_core"/>
</dbReference>
<dbReference type="InterPro" id="IPR006530">
    <property type="entry name" value="YD"/>
</dbReference>
<dbReference type="RefSeq" id="WP_340196637.1">
    <property type="nucleotide sequence ID" value="NZ_JBBKAP010000042.1"/>
</dbReference>
<dbReference type="NCBIfam" id="TIGR03696">
    <property type="entry name" value="Rhs_assc_core"/>
    <property type="match status" value="1"/>
</dbReference>
<organism evidence="3 4">
    <name type="scientific">Curtobacterium citreum</name>
    <dbReference type="NCBI Taxonomy" id="2036"/>
    <lineage>
        <taxon>Bacteria</taxon>
        <taxon>Bacillati</taxon>
        <taxon>Actinomycetota</taxon>
        <taxon>Actinomycetes</taxon>
        <taxon>Micrococcales</taxon>
        <taxon>Microbacteriaceae</taxon>
        <taxon>Curtobacterium</taxon>
    </lineage>
</organism>
<reference evidence="3 4" key="1">
    <citation type="submission" date="2024-03" db="EMBL/GenBank/DDBJ databases">
        <title>Whole genomes of four grape xylem sap localized bacterial endophytes.</title>
        <authorList>
            <person name="Kumar G."/>
            <person name="Savka M.A."/>
        </authorList>
    </citation>
    <scope>NUCLEOTIDE SEQUENCE [LARGE SCALE GENOMIC DNA]</scope>
    <source>
        <strain evidence="3 4">RIT_GXS8</strain>
    </source>
</reference>
<gene>
    <name evidence="3" type="ORF">WMN62_03865</name>
</gene>
<feature type="compositionally biased region" description="Low complexity" evidence="1">
    <location>
        <begin position="803"/>
        <end position="814"/>
    </location>
</feature>
<dbReference type="Gene3D" id="2.180.10.10">
    <property type="entry name" value="RHS repeat-associated core"/>
    <property type="match status" value="2"/>
</dbReference>
<feature type="compositionally biased region" description="Low complexity" evidence="1">
    <location>
        <begin position="773"/>
        <end position="793"/>
    </location>
</feature>
<sequence>MTLVALLGSLLVVVSQPTPAQAAVTGTGGQYVPMPSNARVLGGGTSKGTYRTVKVAGVDGLPSSGIGAVTMMVTIVAPAGQGQLFGRPSSSDPSTLLMVYNAGVGGNTSNSSLLAVADDGTIQVMTETAQSTVIIDITGYYTSTKNGVSAGGFVAMSPARVLDSRDGTGAAAGQIPAGSQRTIQASGSNGIPAGAAAVAVNIVVINREAKAGYVRPTPTDGVRSTGVLNYNSTAGLTTAMNAQVALNSAGKFSLSTAEGGGKIDLVVDIQGYFLQSNPGGGFTPQAGRLVDTRTTASIAAGASFAVQVGGRAGAPTVEGGLSAAAVTFTAVNNSGADSYAKMWADGAAEPDSSAISSDTTSIVSNTVVTPVGANGNIRIKNMGKAAMNYVVDLQGTYNSLPGGPSDTNRTGQRTSATTLPFPITDQTNASVDVGTGNLLVTTSAMSLPGATSSTPIGAAYNSRSTTVGDVNTMDANRWQYALAGAGDLTANADGVIYTDAVGTAWQFRPSGAQGAFISPAGLQQTLTRVDNSTTHEYTLKGWTSNSTTHFNLAGQPTSIVDRNKNQISFNSDEPGFTLKSLVSTAGVSGARTANSSYANGVQTFSQTSGSSSRSVSWTKNSTGDITTYTDALGKQTTFGYTNGDLTSITAPEGGVTAFTYDSSDRVTKVEQRNTTAGSPGTAVTRFSFKDDTTTLVADPRSDQSAAVADAKRTTYTLDGNDLVTNAVDPADRERGREYNPANNGVATATVGKEGGTGTSAQSKSTNDYGKNESQSLTKSTSSSGASSSATYDAPGAANKYLPSSTTDSAGDSTSYGYSGVGNQTSTSTGSGADAAKAELDYNSDGTVKTATAPGNGGNPTKYEYENKQLKKVTAPNNPSSNTDIIGAKEYTYDAFGRVRTETDGRGNTTTYGYDNDDRTTSIAFSDGTATVTRSYDGNGNLLTETSATGTITNAYDRRNRLTSTVNTAGGGTVSYGYDLAGNTVTVTDAQGQVTHAYDPSNVLTATTYPTTAGTAKQVYLTDDHGRRTNTWLGAPSNATPGVEPASWTGHQQVEYDSSGKITHIKAWTGKDTTLEVNTKYCYQFEAPSDGTCDDSDKSKDRSKLQWTRDGSGQATKYGYTSGRLTKITQSGGDTPTNWAFTYDKAGNRTRATATNATTEATVSDQQLSYNALGQITTTGYAYDKTGNMTASPGATYTYNGAQQMTSSTKDGKKTTYEYAGADMNKLLYQATDGGAEYGYTYGTSDSNGIPVIAGRELVGTGTAAVISDPTTGQPLDLRTTDGTTSMYVLDGIGNPVASIADTGDVAYKVTYDAYGKEQVSDDGGSSAQWQQNPYGYKVGIRASNTDTELTKFGYRWQSAGTGTWIERDTLDAPLSPSDANRYAFAGADPINRSDPTGRSVGGAVASGVVNGLGVAAGAVICASTGGLGCLLGGVAAGVFFGAVGGVASEAVEGGNDYGTSALEGAVEGGVSGLVGGGLGLAATRFLPTRL</sequence>
<keyword evidence="4" id="KW-1185">Reference proteome</keyword>
<dbReference type="InterPro" id="IPR050708">
    <property type="entry name" value="T6SS_VgrG/RHS"/>
</dbReference>
<dbReference type="Pfam" id="PF05593">
    <property type="entry name" value="RHS_repeat"/>
    <property type="match status" value="3"/>
</dbReference>
<dbReference type="PANTHER" id="PTHR32305">
    <property type="match status" value="1"/>
</dbReference>
<dbReference type="EMBL" id="JBBLYY010000023">
    <property type="protein sequence ID" value="MEK0170597.1"/>
    <property type="molecule type" value="Genomic_DNA"/>
</dbReference>
<comment type="caution">
    <text evidence="3">The sequence shown here is derived from an EMBL/GenBank/DDBJ whole genome shotgun (WGS) entry which is preliminary data.</text>
</comment>
<dbReference type="NCBIfam" id="TIGR01643">
    <property type="entry name" value="YD_repeat_2x"/>
    <property type="match status" value="3"/>
</dbReference>
<feature type="compositionally biased region" description="Basic and acidic residues" evidence="1">
    <location>
        <begin position="1094"/>
        <end position="1103"/>
    </location>
</feature>
<evidence type="ECO:0000313" key="4">
    <source>
        <dbReference type="Proteomes" id="UP001370299"/>
    </source>
</evidence>
<feature type="region of interest" description="Disordered" evidence="1">
    <location>
        <begin position="721"/>
        <end position="831"/>
    </location>
</feature>
<dbReference type="PANTHER" id="PTHR32305:SF15">
    <property type="entry name" value="PROTEIN RHSA-RELATED"/>
    <property type="match status" value="1"/>
</dbReference>
<feature type="compositionally biased region" description="Polar residues" evidence="1">
    <location>
        <begin position="758"/>
        <end position="772"/>
    </location>
</feature>
<feature type="chain" id="PRO_5047377974" evidence="2">
    <location>
        <begin position="23"/>
        <end position="1490"/>
    </location>
</feature>
<dbReference type="InterPro" id="IPR031325">
    <property type="entry name" value="RHS_repeat"/>
</dbReference>
<feature type="compositionally biased region" description="Polar residues" evidence="1">
    <location>
        <begin position="820"/>
        <end position="830"/>
    </location>
</feature>
<evidence type="ECO:0000256" key="2">
    <source>
        <dbReference type="SAM" id="SignalP"/>
    </source>
</evidence>
<protein>
    <submittedName>
        <fullName evidence="3">RHS repeat-associated core domain-containing protein</fullName>
    </submittedName>
</protein>
<feature type="region of interest" description="Disordered" evidence="1">
    <location>
        <begin position="401"/>
        <end position="423"/>
    </location>
</feature>